<evidence type="ECO:0008006" key="3">
    <source>
        <dbReference type="Google" id="ProtNLM"/>
    </source>
</evidence>
<name>S7RIP3_GLOTA</name>
<keyword evidence="2" id="KW-1185">Reference proteome</keyword>
<dbReference type="GeneID" id="19302366"/>
<gene>
    <name evidence="1" type="ORF">GLOTRDRAFT_131700</name>
</gene>
<proteinExistence type="predicted"/>
<dbReference type="EMBL" id="KB469307">
    <property type="protein sequence ID" value="EPQ52459.1"/>
    <property type="molecule type" value="Genomic_DNA"/>
</dbReference>
<accession>S7RIP3</accession>
<organism evidence="1 2">
    <name type="scientific">Gloeophyllum trabeum (strain ATCC 11539 / FP-39264 / Madison 617)</name>
    <name type="common">Brown rot fungus</name>
    <dbReference type="NCBI Taxonomy" id="670483"/>
    <lineage>
        <taxon>Eukaryota</taxon>
        <taxon>Fungi</taxon>
        <taxon>Dikarya</taxon>
        <taxon>Basidiomycota</taxon>
        <taxon>Agaricomycotina</taxon>
        <taxon>Agaricomycetes</taxon>
        <taxon>Gloeophyllales</taxon>
        <taxon>Gloeophyllaceae</taxon>
        <taxon>Gloeophyllum</taxon>
    </lineage>
</organism>
<dbReference type="Gene3D" id="3.80.10.10">
    <property type="entry name" value="Ribonuclease Inhibitor"/>
    <property type="match status" value="1"/>
</dbReference>
<dbReference type="KEGG" id="gtr:GLOTRDRAFT_131700"/>
<sequence length="493" mass="56302">MPVPSGFDRLPDELVTEILLQYLSSHTPIPLRRDKRYMHLRAGIMLVCTRFRDVVYGDGAFWQGVTITSPGVMKAAMTRSGTRPLSVDGYLDRQDTREEQAQLMLIADEAERIRSLNLVTSRELLSLWKVELPNLEVLALEDTSGPDADDDQEFDLLKYFRSPYLKILCLDGLAYKDIKPMFAETIQELVISEPRGDITAWRLLTDLRAMPNLRKLTVAFDMAEGAGTHTLVEYPHLESLTLKMSGFEEAEFLRYLDAPRLLEIRLNIFAEYAMTFVGMMIARRLLDRVAANQQLDTAMFHSPGARQLYMSLMAEGAPRRGIHLAFKKVEHLKNLISCLYSLFLDQYLGAVRNLILPSGKRYVDGATTRRYQLFEAMSNVRCLRIEGWGSNTISSGLDYRREKEKEYRPVFPCLETLELDSVRFWQTKAKKGFINDLMKSFKRRKAQPLKQLTVTNAIRSKEGDLSKLRKYVDKINWDGIENGGEGDSSVAAV</sequence>
<dbReference type="AlphaFoldDB" id="S7RIP3"/>
<dbReference type="Proteomes" id="UP000030669">
    <property type="component" value="Unassembled WGS sequence"/>
</dbReference>
<evidence type="ECO:0000313" key="2">
    <source>
        <dbReference type="Proteomes" id="UP000030669"/>
    </source>
</evidence>
<protein>
    <recommendedName>
        <fullName evidence="3">F-box domain-containing protein</fullName>
    </recommendedName>
</protein>
<reference evidence="1 2" key="1">
    <citation type="journal article" date="2012" name="Science">
        <title>The Paleozoic origin of enzymatic lignin decomposition reconstructed from 31 fungal genomes.</title>
        <authorList>
            <person name="Floudas D."/>
            <person name="Binder M."/>
            <person name="Riley R."/>
            <person name="Barry K."/>
            <person name="Blanchette R.A."/>
            <person name="Henrissat B."/>
            <person name="Martinez A.T."/>
            <person name="Otillar R."/>
            <person name="Spatafora J.W."/>
            <person name="Yadav J.S."/>
            <person name="Aerts A."/>
            <person name="Benoit I."/>
            <person name="Boyd A."/>
            <person name="Carlson A."/>
            <person name="Copeland A."/>
            <person name="Coutinho P.M."/>
            <person name="de Vries R.P."/>
            <person name="Ferreira P."/>
            <person name="Findley K."/>
            <person name="Foster B."/>
            <person name="Gaskell J."/>
            <person name="Glotzer D."/>
            <person name="Gorecki P."/>
            <person name="Heitman J."/>
            <person name="Hesse C."/>
            <person name="Hori C."/>
            <person name="Igarashi K."/>
            <person name="Jurgens J.A."/>
            <person name="Kallen N."/>
            <person name="Kersten P."/>
            <person name="Kohler A."/>
            <person name="Kuees U."/>
            <person name="Kumar T.K.A."/>
            <person name="Kuo A."/>
            <person name="LaButti K."/>
            <person name="Larrondo L.F."/>
            <person name="Lindquist E."/>
            <person name="Ling A."/>
            <person name="Lombard V."/>
            <person name="Lucas S."/>
            <person name="Lundell T."/>
            <person name="Martin R."/>
            <person name="McLaughlin D.J."/>
            <person name="Morgenstern I."/>
            <person name="Morin E."/>
            <person name="Murat C."/>
            <person name="Nagy L.G."/>
            <person name="Nolan M."/>
            <person name="Ohm R.A."/>
            <person name="Patyshakuliyeva A."/>
            <person name="Rokas A."/>
            <person name="Ruiz-Duenas F.J."/>
            <person name="Sabat G."/>
            <person name="Salamov A."/>
            <person name="Samejima M."/>
            <person name="Schmutz J."/>
            <person name="Slot J.C."/>
            <person name="St John F."/>
            <person name="Stenlid J."/>
            <person name="Sun H."/>
            <person name="Sun S."/>
            <person name="Syed K."/>
            <person name="Tsang A."/>
            <person name="Wiebenga A."/>
            <person name="Young D."/>
            <person name="Pisabarro A."/>
            <person name="Eastwood D.C."/>
            <person name="Martin F."/>
            <person name="Cullen D."/>
            <person name="Grigoriev I.V."/>
            <person name="Hibbett D.S."/>
        </authorList>
    </citation>
    <scope>NUCLEOTIDE SEQUENCE [LARGE SCALE GENOMIC DNA]</scope>
    <source>
        <strain evidence="1 2">ATCC 11539</strain>
    </source>
</reference>
<dbReference type="RefSeq" id="XP_007868772.1">
    <property type="nucleotide sequence ID" value="XM_007870581.1"/>
</dbReference>
<dbReference type="HOGENOM" id="CLU_538673_0_0_1"/>
<evidence type="ECO:0000313" key="1">
    <source>
        <dbReference type="EMBL" id="EPQ52459.1"/>
    </source>
</evidence>
<dbReference type="OrthoDB" id="3156903at2759"/>
<dbReference type="InterPro" id="IPR032675">
    <property type="entry name" value="LRR_dom_sf"/>
</dbReference>
<dbReference type="SUPFAM" id="SSF52047">
    <property type="entry name" value="RNI-like"/>
    <property type="match status" value="1"/>
</dbReference>